<organism evidence="2 3">
    <name type="scientific">Mucilaginibacter gynuensis</name>
    <dbReference type="NCBI Taxonomy" id="1302236"/>
    <lineage>
        <taxon>Bacteria</taxon>
        <taxon>Pseudomonadati</taxon>
        <taxon>Bacteroidota</taxon>
        <taxon>Sphingobacteriia</taxon>
        <taxon>Sphingobacteriales</taxon>
        <taxon>Sphingobacteriaceae</taxon>
        <taxon>Mucilaginibacter</taxon>
    </lineage>
</organism>
<dbReference type="SUPFAM" id="SSF109854">
    <property type="entry name" value="DinB/YfiT-like putative metalloenzymes"/>
    <property type="match status" value="1"/>
</dbReference>
<dbReference type="Proteomes" id="UP001500582">
    <property type="component" value="Unassembled WGS sequence"/>
</dbReference>
<evidence type="ECO:0000313" key="3">
    <source>
        <dbReference type="Proteomes" id="UP001500582"/>
    </source>
</evidence>
<evidence type="ECO:0000259" key="1">
    <source>
        <dbReference type="Pfam" id="PF12867"/>
    </source>
</evidence>
<dbReference type="InterPro" id="IPR024775">
    <property type="entry name" value="DinB-like"/>
</dbReference>
<reference evidence="3" key="1">
    <citation type="journal article" date="2019" name="Int. J. Syst. Evol. Microbiol.">
        <title>The Global Catalogue of Microorganisms (GCM) 10K type strain sequencing project: providing services to taxonomists for standard genome sequencing and annotation.</title>
        <authorList>
            <consortium name="The Broad Institute Genomics Platform"/>
            <consortium name="The Broad Institute Genome Sequencing Center for Infectious Disease"/>
            <person name="Wu L."/>
            <person name="Ma J."/>
        </authorList>
    </citation>
    <scope>NUCLEOTIDE SEQUENCE [LARGE SCALE GENOMIC DNA]</scope>
    <source>
        <strain evidence="3">JCM 17705</strain>
    </source>
</reference>
<dbReference type="EMBL" id="BAABFT010000001">
    <property type="protein sequence ID" value="GAA4308736.1"/>
    <property type="molecule type" value="Genomic_DNA"/>
</dbReference>
<dbReference type="InterPro" id="IPR034660">
    <property type="entry name" value="DinB/YfiT-like"/>
</dbReference>
<gene>
    <name evidence="2" type="ORF">GCM10023149_02770</name>
</gene>
<protein>
    <recommendedName>
        <fullName evidence="1">DinB-like domain-containing protein</fullName>
    </recommendedName>
</protein>
<accession>A0ABP8FQJ7</accession>
<dbReference type="RefSeq" id="WP_345209186.1">
    <property type="nucleotide sequence ID" value="NZ_BAABFT010000001.1"/>
</dbReference>
<keyword evidence="3" id="KW-1185">Reference proteome</keyword>
<dbReference type="Gene3D" id="1.20.120.450">
    <property type="entry name" value="dinb family like domain"/>
    <property type="match status" value="1"/>
</dbReference>
<feature type="domain" description="DinB-like" evidence="1">
    <location>
        <begin position="34"/>
        <end position="179"/>
    </location>
</feature>
<dbReference type="Pfam" id="PF12867">
    <property type="entry name" value="DinB_2"/>
    <property type="match status" value="1"/>
</dbReference>
<sequence length="193" mass="22256">MKLNKAQLLKELSITVTQNLQTFEVLIRDHYTSLNIKPNEHSWSVLQIVEHLNTYNNYYLPAIEKALSQSTISPFNKSEVFKPGLLGNYFVKMMLPDTEGSITKKYKAAKWHAPLNTNADEVIGNYIKGQQQLLQLLDRAANYDLNAIRIPTSLNKLIRIKTEDAFRFLIAHQQRHFVQVQNTLSIVLHHQEA</sequence>
<proteinExistence type="predicted"/>
<comment type="caution">
    <text evidence="2">The sequence shown here is derived from an EMBL/GenBank/DDBJ whole genome shotgun (WGS) entry which is preliminary data.</text>
</comment>
<evidence type="ECO:0000313" key="2">
    <source>
        <dbReference type="EMBL" id="GAA4308736.1"/>
    </source>
</evidence>
<name>A0ABP8FQJ7_9SPHI</name>